<gene>
    <name evidence="1" type="ORF">BDW42DRAFT_145633</name>
</gene>
<reference evidence="2" key="1">
    <citation type="submission" date="2017-12" db="EMBL/GenBank/DDBJ databases">
        <authorList>
            <consortium name="DOE Joint Genome Institute"/>
            <person name="Mondo S.J."/>
            <person name="Kjaerbolling I."/>
            <person name="Vesth T.C."/>
            <person name="Frisvad J.C."/>
            <person name="Nybo J.L."/>
            <person name="Theobald S."/>
            <person name="Kuo A."/>
            <person name="Bowyer P."/>
            <person name="Matsuda Y."/>
            <person name="Lyhne E.K."/>
            <person name="Kogle M.E."/>
            <person name="Clum A."/>
            <person name="Lipzen A."/>
            <person name="Salamov A."/>
            <person name="Ngan C.Y."/>
            <person name="Daum C."/>
            <person name="Chiniquy J."/>
            <person name="Barry K."/>
            <person name="LaButti K."/>
            <person name="Haridas S."/>
            <person name="Simmons B.A."/>
            <person name="Magnuson J.K."/>
            <person name="Mortensen U.H."/>
            <person name="Larsen T.O."/>
            <person name="Grigoriev I.V."/>
            <person name="Baker S.E."/>
            <person name="Andersen M.R."/>
            <person name="Nordberg H.P."/>
            <person name="Cantor M.N."/>
            <person name="Hua S.X."/>
        </authorList>
    </citation>
    <scope>NUCLEOTIDE SEQUENCE [LARGE SCALE GENOMIC DNA]</scope>
    <source>
        <strain evidence="2">IBT 19404</strain>
    </source>
</reference>
<dbReference type="Proteomes" id="UP000235023">
    <property type="component" value="Unassembled WGS sequence"/>
</dbReference>
<keyword evidence="2" id="KW-1185">Reference proteome</keyword>
<dbReference type="AlphaFoldDB" id="A0A2J5HMN4"/>
<sequence length="56" mass="6882">MIVVVIFFFFFFFLGWRCSWLAFRQTCKIRSFSHSFCEHPCVLQTFERLYLQMSSI</sequence>
<name>A0A2J5HMN4_9EURO</name>
<protein>
    <submittedName>
        <fullName evidence="1">Uncharacterized protein</fullName>
    </submittedName>
</protein>
<evidence type="ECO:0000313" key="1">
    <source>
        <dbReference type="EMBL" id="PLN78297.1"/>
    </source>
</evidence>
<evidence type="ECO:0000313" key="2">
    <source>
        <dbReference type="Proteomes" id="UP000235023"/>
    </source>
</evidence>
<accession>A0A2J5HMN4</accession>
<dbReference type="EMBL" id="KZ559579">
    <property type="protein sequence ID" value="PLN78297.1"/>
    <property type="molecule type" value="Genomic_DNA"/>
</dbReference>
<organism evidence="1 2">
    <name type="scientific">Aspergillus taichungensis</name>
    <dbReference type="NCBI Taxonomy" id="482145"/>
    <lineage>
        <taxon>Eukaryota</taxon>
        <taxon>Fungi</taxon>
        <taxon>Dikarya</taxon>
        <taxon>Ascomycota</taxon>
        <taxon>Pezizomycotina</taxon>
        <taxon>Eurotiomycetes</taxon>
        <taxon>Eurotiomycetidae</taxon>
        <taxon>Eurotiales</taxon>
        <taxon>Aspergillaceae</taxon>
        <taxon>Aspergillus</taxon>
        <taxon>Aspergillus subgen. Circumdati</taxon>
    </lineage>
</organism>
<proteinExistence type="predicted"/>